<organism evidence="1 2">
    <name type="scientific">Trichomonas vaginalis (strain ATCC PRA-98 / G3)</name>
    <dbReference type="NCBI Taxonomy" id="412133"/>
    <lineage>
        <taxon>Eukaryota</taxon>
        <taxon>Metamonada</taxon>
        <taxon>Parabasalia</taxon>
        <taxon>Trichomonadida</taxon>
        <taxon>Trichomonadidae</taxon>
        <taxon>Trichomonas</taxon>
    </lineage>
</organism>
<dbReference type="SMR" id="A2EZL2"/>
<reference evidence="1" key="1">
    <citation type="submission" date="2006-10" db="EMBL/GenBank/DDBJ databases">
        <authorList>
            <person name="Amadeo P."/>
            <person name="Zhao Q."/>
            <person name="Wortman J."/>
            <person name="Fraser-Liggett C."/>
            <person name="Carlton J."/>
        </authorList>
    </citation>
    <scope>NUCLEOTIDE SEQUENCE</scope>
    <source>
        <strain evidence="1">G3</strain>
    </source>
</reference>
<dbReference type="EMBL" id="DS113553">
    <property type="protein sequence ID" value="EAY01920.1"/>
    <property type="molecule type" value="Genomic_DNA"/>
</dbReference>
<dbReference type="KEGG" id="tva:4759761"/>
<dbReference type="InParanoid" id="A2EZL2"/>
<accession>A2EZL2</accession>
<dbReference type="VEuPathDB" id="TrichDB:TVAG_068870"/>
<evidence type="ECO:0000313" key="2">
    <source>
        <dbReference type="Proteomes" id="UP000001542"/>
    </source>
</evidence>
<proteinExistence type="predicted"/>
<dbReference type="VEuPathDB" id="TrichDB:TVAGG3_0923480"/>
<gene>
    <name evidence="1" type="ORF">TVAG_068870</name>
</gene>
<evidence type="ECO:0000313" key="1">
    <source>
        <dbReference type="EMBL" id="EAY01920.1"/>
    </source>
</evidence>
<dbReference type="AlphaFoldDB" id="A2EZL2"/>
<reference evidence="1" key="2">
    <citation type="journal article" date="2007" name="Science">
        <title>Draft genome sequence of the sexually transmitted pathogen Trichomonas vaginalis.</title>
        <authorList>
            <person name="Carlton J.M."/>
            <person name="Hirt R.P."/>
            <person name="Silva J.C."/>
            <person name="Delcher A.L."/>
            <person name="Schatz M."/>
            <person name="Zhao Q."/>
            <person name="Wortman J.R."/>
            <person name="Bidwell S.L."/>
            <person name="Alsmark U.C.M."/>
            <person name="Besteiro S."/>
            <person name="Sicheritz-Ponten T."/>
            <person name="Noel C.J."/>
            <person name="Dacks J.B."/>
            <person name="Foster P.G."/>
            <person name="Simillion C."/>
            <person name="Van de Peer Y."/>
            <person name="Miranda-Saavedra D."/>
            <person name="Barton G.J."/>
            <person name="Westrop G.D."/>
            <person name="Mueller S."/>
            <person name="Dessi D."/>
            <person name="Fiori P.L."/>
            <person name="Ren Q."/>
            <person name="Paulsen I."/>
            <person name="Zhang H."/>
            <person name="Bastida-Corcuera F.D."/>
            <person name="Simoes-Barbosa A."/>
            <person name="Brown M.T."/>
            <person name="Hayes R.D."/>
            <person name="Mukherjee M."/>
            <person name="Okumura C.Y."/>
            <person name="Schneider R."/>
            <person name="Smith A.J."/>
            <person name="Vanacova S."/>
            <person name="Villalvazo M."/>
            <person name="Haas B.J."/>
            <person name="Pertea M."/>
            <person name="Feldblyum T.V."/>
            <person name="Utterback T.R."/>
            <person name="Shu C.L."/>
            <person name="Osoegawa K."/>
            <person name="de Jong P.J."/>
            <person name="Hrdy I."/>
            <person name="Horvathova L."/>
            <person name="Zubacova Z."/>
            <person name="Dolezal P."/>
            <person name="Malik S.B."/>
            <person name="Logsdon J.M. Jr."/>
            <person name="Henze K."/>
            <person name="Gupta A."/>
            <person name="Wang C.C."/>
            <person name="Dunne R.L."/>
            <person name="Upcroft J.A."/>
            <person name="Upcroft P."/>
            <person name="White O."/>
            <person name="Salzberg S.L."/>
            <person name="Tang P."/>
            <person name="Chiu C.-H."/>
            <person name="Lee Y.-S."/>
            <person name="Embley T.M."/>
            <person name="Coombs G.H."/>
            <person name="Mottram J.C."/>
            <person name="Tachezy J."/>
            <person name="Fraser-Liggett C.M."/>
            <person name="Johnson P.J."/>
        </authorList>
    </citation>
    <scope>NUCLEOTIDE SEQUENCE [LARGE SCALE GENOMIC DNA]</scope>
    <source>
        <strain evidence="1">G3</strain>
    </source>
</reference>
<sequence>MSSPINYDIISYNSFMEVIHFVESHLPELIEDHRIIYKYNISVLKKFRAMSDKMLAECRSFETLINVYSAYLKYYTPSNEIVQSFSQLCKTFANSYYSSYLTYQREMQRLSKYKKFIQDIESKPKPKQHWYSFFSSETILPKEISEDECLKEDCADLDINISTLIRQFTQLLIPQIEIAEQNEKSNKLGSDNGNMEEIEIEPYRFNDAPTNRLYERLA</sequence>
<protein>
    <submittedName>
        <fullName evidence="1">Uncharacterized protein</fullName>
    </submittedName>
</protein>
<keyword evidence="2" id="KW-1185">Reference proteome</keyword>
<dbReference type="RefSeq" id="XP_001330438.1">
    <property type="nucleotide sequence ID" value="XM_001330403.1"/>
</dbReference>
<name>A2EZL2_TRIV3</name>
<dbReference type="Proteomes" id="UP000001542">
    <property type="component" value="Unassembled WGS sequence"/>
</dbReference>